<dbReference type="Gene3D" id="3.30.1490.70">
    <property type="match status" value="1"/>
</dbReference>
<accession>A0ABU8H3U7</accession>
<dbReference type="InterPro" id="IPR012309">
    <property type="entry name" value="DNA_ligase_ATP-dep_C"/>
</dbReference>
<dbReference type="Proteomes" id="UP001367771">
    <property type="component" value="Unassembled WGS sequence"/>
</dbReference>
<dbReference type="InterPro" id="IPR012340">
    <property type="entry name" value="NA-bd_OB-fold"/>
</dbReference>
<dbReference type="InterPro" id="IPR014143">
    <property type="entry name" value="NHEJ_ligase_prk"/>
</dbReference>
<evidence type="ECO:0000256" key="21">
    <source>
        <dbReference type="SAM" id="MobiDB-lite"/>
    </source>
</evidence>
<dbReference type="Gene3D" id="3.30.470.30">
    <property type="entry name" value="DNA ligase/mRNA capping enzyme"/>
    <property type="match status" value="1"/>
</dbReference>
<dbReference type="InterPro" id="IPR014144">
    <property type="entry name" value="LigD_PE_domain"/>
</dbReference>
<evidence type="ECO:0000256" key="6">
    <source>
        <dbReference type="ARBA" id="ARBA00022722"/>
    </source>
</evidence>
<reference evidence="23 24" key="1">
    <citation type="journal article" date="2013" name="Int. J. Syst. Evol. Microbiol.">
        <title>Sphingomonas kyungheensis sp. nov., a bacterium with ginsenoside-converting activity isolated from soil of a ginseng field.</title>
        <authorList>
            <person name="Son H.M."/>
            <person name="Yang J.E."/>
            <person name="Park Y."/>
            <person name="Han C.K."/>
            <person name="Kim S.G."/>
            <person name="Kook M."/>
            <person name="Yi T.H."/>
        </authorList>
    </citation>
    <scope>NUCLEOTIDE SEQUENCE [LARGE SCALE GENOMIC DNA]</scope>
    <source>
        <strain evidence="23 24">LMG 26582</strain>
    </source>
</reference>
<proteinExistence type="predicted"/>
<keyword evidence="9" id="KW-0227">DNA damage</keyword>
<feature type="domain" description="ATP-dependent DNA ligase family profile" evidence="22">
    <location>
        <begin position="359"/>
        <end position="440"/>
    </location>
</feature>
<dbReference type="NCBIfam" id="TIGR02779">
    <property type="entry name" value="NHEJ_ligase_lig"/>
    <property type="match status" value="1"/>
</dbReference>
<keyword evidence="15" id="KW-0233">DNA recombination</keyword>
<dbReference type="PANTHER" id="PTHR42705">
    <property type="entry name" value="BIFUNCTIONAL NON-HOMOLOGOUS END JOINING PROTEIN LIGD"/>
    <property type="match status" value="1"/>
</dbReference>
<feature type="compositionally biased region" description="Gly residues" evidence="21">
    <location>
        <begin position="198"/>
        <end position="211"/>
    </location>
</feature>
<keyword evidence="13" id="KW-0239">DNA-directed DNA polymerase</keyword>
<dbReference type="Gene3D" id="3.90.920.10">
    <property type="entry name" value="DNA primase, PRIM domain"/>
    <property type="match status" value="1"/>
</dbReference>
<dbReference type="CDD" id="cd04862">
    <property type="entry name" value="PaeLigD_Pol_like"/>
    <property type="match status" value="1"/>
</dbReference>
<evidence type="ECO:0000256" key="2">
    <source>
        <dbReference type="ARBA" id="ARBA00012727"/>
    </source>
</evidence>
<evidence type="ECO:0000256" key="7">
    <source>
        <dbReference type="ARBA" id="ARBA00022723"/>
    </source>
</evidence>
<keyword evidence="12" id="KW-0067">ATP-binding</keyword>
<dbReference type="GO" id="GO:0003910">
    <property type="term" value="F:DNA ligase (ATP) activity"/>
    <property type="evidence" value="ECO:0007669"/>
    <property type="project" value="UniProtKB-EC"/>
</dbReference>
<dbReference type="PANTHER" id="PTHR42705:SF2">
    <property type="entry name" value="BIFUNCTIONAL NON-HOMOLOGOUS END JOINING PROTEIN LIGD"/>
    <property type="match status" value="1"/>
</dbReference>
<keyword evidence="24" id="KW-1185">Reference proteome</keyword>
<evidence type="ECO:0000256" key="5">
    <source>
        <dbReference type="ARBA" id="ARBA00022695"/>
    </source>
</evidence>
<keyword evidence="4" id="KW-0808">Transferase</keyword>
<dbReference type="CDD" id="cd07971">
    <property type="entry name" value="OBF_DNA_ligase_LigD"/>
    <property type="match status" value="1"/>
</dbReference>
<sequence length="859" mass="93278">MSDPLERYNAKRDFAKTAEPAGTLAPGHGNSFIVQKHDATRLHWDFRLEVDGVLKSWAVTRGPSLDPDEKRLAVRTEDHPLSYATFEGTIPAGEYGGGTVMLWDRGTWAPVKGKSAKDIDKGHLHFTLDGERMKGEWLLIRLKPRGKEKRENWLLRKIDDAYAGGTDTLVEEALTSVATGRTMAEIAEGKARKSSPARGGGPAKLVEGGGRTRSARGAPPSTTAQKRRGSQRGVGSSPGRSSTTRGVVDPSLRAGKDFPAFREPQLCTLVDHVPTGSGWLHEVKYDGYRALVAIAGGQAKVYTRSGLDWTDTFAAIADAAAELPVDSALIDGEIVAFKDGKPDFSTLKDAIASGGDMTLCAFDLLALNGEDLAPLTTIERKDRLRAILRDGPRLQYADHVLGSGEELYAAMCREGLEGVVSKRADAPYAGKRNRTWLKAKCTLRQEFVIIGWTPSDKKRGFKSLLLGVHEDGGWRYAGKVGTGFDQARMDDLIGRFADLAAEAPPVAAADLKPFRAALRGARWLRPELVAEVAFAEVTPDKVLRHASFLGLREDKAASAVVAERPEPAPDAPEVHIKVSSRDRVIFPDSDVTKGELADYYAAIAPVMLPWAGRRPVSLVRCPQGRAKQCFFQKHDAGSFGDTVHHVDVTEKDGSVQPYLYVDDADGLVACVQMGTIEFHGWGSRIDAIEKPDRLVIDLDPDEGLDFEDTKRAADHVSAQLAELGLVSFPLLSGGKGVHVVVPLTPQAEWPAVKDFADRFARALAAAEPDRFVAVMTKAKRKGKIFIDYLRNQRGSTAIMPYSARARPGAPVAAPVSWTELRDLDTAGRWSVRDLDALIARASSRALAGWGVAEQVLPDL</sequence>
<dbReference type="SUPFAM" id="SSF50249">
    <property type="entry name" value="Nucleic acid-binding proteins"/>
    <property type="match status" value="1"/>
</dbReference>
<evidence type="ECO:0000313" key="23">
    <source>
        <dbReference type="EMBL" id="MEI5687709.1"/>
    </source>
</evidence>
<keyword evidence="8" id="KW-0547">Nucleotide-binding</keyword>
<organism evidence="23 24">
    <name type="scientific">Sphingomonas kyungheensis</name>
    <dbReference type="NCBI Taxonomy" id="1069987"/>
    <lineage>
        <taxon>Bacteria</taxon>
        <taxon>Pseudomonadati</taxon>
        <taxon>Pseudomonadota</taxon>
        <taxon>Alphaproteobacteria</taxon>
        <taxon>Sphingomonadales</taxon>
        <taxon>Sphingomonadaceae</taxon>
        <taxon>Sphingomonas</taxon>
    </lineage>
</organism>
<comment type="catalytic activity">
    <reaction evidence="20">
        <text>ATP + (deoxyribonucleotide)n-3'-hydroxyl + 5'-phospho-(deoxyribonucleotide)m = (deoxyribonucleotide)n+m + AMP + diphosphate.</text>
        <dbReference type="EC" id="6.5.1.1"/>
    </reaction>
</comment>
<evidence type="ECO:0000256" key="3">
    <source>
        <dbReference type="ARBA" id="ARBA00022598"/>
    </source>
</evidence>
<dbReference type="NCBIfam" id="TIGR02778">
    <property type="entry name" value="ligD_pol"/>
    <property type="match status" value="1"/>
</dbReference>
<name>A0ABU8H3U7_9SPHN</name>
<dbReference type="Pfam" id="PF01068">
    <property type="entry name" value="DNA_ligase_A_M"/>
    <property type="match status" value="1"/>
</dbReference>
<dbReference type="Gene3D" id="2.40.50.140">
    <property type="entry name" value="Nucleic acid-binding proteins"/>
    <property type="match status" value="1"/>
</dbReference>
<evidence type="ECO:0000256" key="15">
    <source>
        <dbReference type="ARBA" id="ARBA00023172"/>
    </source>
</evidence>
<dbReference type="NCBIfam" id="TIGR02776">
    <property type="entry name" value="NHEJ_ligase_prk"/>
    <property type="match status" value="1"/>
</dbReference>
<evidence type="ECO:0000256" key="13">
    <source>
        <dbReference type="ARBA" id="ARBA00022932"/>
    </source>
</evidence>
<evidence type="ECO:0000256" key="17">
    <source>
        <dbReference type="ARBA" id="ARBA00023211"/>
    </source>
</evidence>
<evidence type="ECO:0000256" key="14">
    <source>
        <dbReference type="ARBA" id="ARBA00023125"/>
    </source>
</evidence>
<keyword evidence="14" id="KW-0238">DNA-binding</keyword>
<protein>
    <recommendedName>
        <fullName evidence="2">DNA ligase (ATP)</fullName>
        <ecNumber evidence="2">6.5.1.1</ecNumber>
    </recommendedName>
    <alternativeName>
        <fullName evidence="19">NHEJ DNA polymerase</fullName>
    </alternativeName>
</protein>
<dbReference type="Pfam" id="PF13298">
    <property type="entry name" value="LigD_N"/>
    <property type="match status" value="1"/>
</dbReference>
<dbReference type="InterPro" id="IPR014146">
    <property type="entry name" value="LigD_ligase_dom"/>
</dbReference>
<dbReference type="RefSeq" id="WP_336545369.1">
    <property type="nucleotide sequence ID" value="NZ_JBBBDM010000004.1"/>
</dbReference>
<keyword evidence="5" id="KW-0548">Nucleotidyltransferase</keyword>
<evidence type="ECO:0000256" key="18">
    <source>
        <dbReference type="ARBA" id="ARBA00023268"/>
    </source>
</evidence>
<evidence type="ECO:0000256" key="16">
    <source>
        <dbReference type="ARBA" id="ARBA00023204"/>
    </source>
</evidence>
<dbReference type="NCBIfam" id="TIGR02777">
    <property type="entry name" value="LigD_PE_dom"/>
    <property type="match status" value="1"/>
</dbReference>
<evidence type="ECO:0000256" key="20">
    <source>
        <dbReference type="ARBA" id="ARBA00034003"/>
    </source>
</evidence>
<keyword evidence="18" id="KW-0511">Multifunctional enzyme</keyword>
<keyword evidence="11" id="KW-0269">Exonuclease</keyword>
<evidence type="ECO:0000256" key="12">
    <source>
        <dbReference type="ARBA" id="ARBA00022840"/>
    </source>
</evidence>
<evidence type="ECO:0000256" key="4">
    <source>
        <dbReference type="ARBA" id="ARBA00022679"/>
    </source>
</evidence>
<evidence type="ECO:0000313" key="24">
    <source>
        <dbReference type="Proteomes" id="UP001367771"/>
    </source>
</evidence>
<dbReference type="Pfam" id="PF04679">
    <property type="entry name" value="DNA_ligase_A_C"/>
    <property type="match status" value="1"/>
</dbReference>
<gene>
    <name evidence="23" type="primary">ligD</name>
    <name evidence="23" type="ORF">V8201_11525</name>
</gene>
<dbReference type="CDD" id="cd07906">
    <property type="entry name" value="Adenylation_DNA_ligase_LigD_LigC"/>
    <property type="match status" value="1"/>
</dbReference>
<dbReference type="NCBIfam" id="NF004628">
    <property type="entry name" value="PRK05972.1"/>
    <property type="match status" value="1"/>
</dbReference>
<dbReference type="InterPro" id="IPR033651">
    <property type="entry name" value="PaeLigD_Pol-like"/>
</dbReference>
<evidence type="ECO:0000256" key="8">
    <source>
        <dbReference type="ARBA" id="ARBA00022741"/>
    </source>
</evidence>
<evidence type="ECO:0000256" key="9">
    <source>
        <dbReference type="ARBA" id="ARBA00022763"/>
    </source>
</evidence>
<dbReference type="InterPro" id="IPR052171">
    <property type="entry name" value="NHEJ_LigD"/>
</dbReference>
<feature type="region of interest" description="Disordered" evidence="21">
    <location>
        <begin position="186"/>
        <end position="253"/>
    </location>
</feature>
<dbReference type="EMBL" id="JBBBDM010000004">
    <property type="protein sequence ID" value="MEI5687709.1"/>
    <property type="molecule type" value="Genomic_DNA"/>
</dbReference>
<dbReference type="Pfam" id="PF21686">
    <property type="entry name" value="LigD_Prim-Pol"/>
    <property type="match status" value="1"/>
</dbReference>
<evidence type="ECO:0000256" key="1">
    <source>
        <dbReference type="ARBA" id="ARBA00001936"/>
    </source>
</evidence>
<evidence type="ECO:0000256" key="11">
    <source>
        <dbReference type="ARBA" id="ARBA00022839"/>
    </source>
</evidence>
<dbReference type="SUPFAM" id="SSF56091">
    <property type="entry name" value="DNA ligase/mRNA capping enzyme, catalytic domain"/>
    <property type="match status" value="1"/>
</dbReference>
<dbReference type="InterPro" id="IPR012310">
    <property type="entry name" value="DNA_ligase_ATP-dep_cent"/>
</dbReference>
<keyword evidence="16" id="KW-0234">DNA repair</keyword>
<evidence type="ECO:0000256" key="19">
    <source>
        <dbReference type="ARBA" id="ARBA00029943"/>
    </source>
</evidence>
<keyword evidence="6" id="KW-0540">Nuclease</keyword>
<keyword evidence="7" id="KW-0479">Metal-binding</keyword>
<dbReference type="InterPro" id="IPR014145">
    <property type="entry name" value="LigD_pol_dom"/>
</dbReference>
<evidence type="ECO:0000256" key="10">
    <source>
        <dbReference type="ARBA" id="ARBA00022801"/>
    </source>
</evidence>
<comment type="cofactor">
    <cofactor evidence="1">
        <name>Mn(2+)</name>
        <dbReference type="ChEBI" id="CHEBI:29035"/>
    </cofactor>
</comment>
<evidence type="ECO:0000259" key="22">
    <source>
        <dbReference type="PROSITE" id="PS50160"/>
    </source>
</evidence>
<comment type="caution">
    <text evidence="23">The sequence shown here is derived from an EMBL/GenBank/DDBJ whole genome shotgun (WGS) entry which is preliminary data.</text>
</comment>
<dbReference type="PROSITE" id="PS50160">
    <property type="entry name" value="DNA_LIGASE_A3"/>
    <property type="match status" value="1"/>
</dbReference>
<dbReference type="EC" id="6.5.1.1" evidence="2"/>
<keyword evidence="10" id="KW-0378">Hydrolase</keyword>
<feature type="compositionally biased region" description="Low complexity" evidence="21">
    <location>
        <begin position="231"/>
        <end position="247"/>
    </location>
</feature>
<keyword evidence="3 23" id="KW-0436">Ligase</keyword>
<keyword evidence="17" id="KW-0464">Manganese</keyword>